<feature type="transmembrane region" description="Helical" evidence="1">
    <location>
        <begin position="123"/>
        <end position="146"/>
    </location>
</feature>
<evidence type="ECO:0000313" key="2">
    <source>
        <dbReference type="EMBL" id="UOG73845.1"/>
    </source>
</evidence>
<gene>
    <name evidence="2" type="ORF">MTX78_17185</name>
</gene>
<keyword evidence="1" id="KW-0812">Transmembrane</keyword>
<sequence>MTTISKPALEPGNFTKYKVTLGVLAAAVPLVVAVLYYFPETFRVPGAQVKFLPALNAVLNSLTAICLVLGYVFIRNKQITKHRAMMGTAFLISSLFLISYVVYHSQEASTKFGGEGLIRYVYFTLLLTHITLAIVTVGLVLFTLYFALTQQFDKHRRIARWTFPVWLYVSVTGVIVYFMISPYYTA</sequence>
<name>A0ABY4CXD3_9BACT</name>
<dbReference type="EMBL" id="CP094669">
    <property type="protein sequence ID" value="UOG73845.1"/>
    <property type="molecule type" value="Genomic_DNA"/>
</dbReference>
<dbReference type="InterPro" id="IPR007352">
    <property type="entry name" value="DUF420"/>
</dbReference>
<dbReference type="PANTHER" id="PTHR37692">
    <property type="entry name" value="HYPOTHETICAL MEMBRANE SPANNING PROTEIN"/>
    <property type="match status" value="1"/>
</dbReference>
<feature type="transmembrane region" description="Helical" evidence="1">
    <location>
        <begin position="86"/>
        <end position="103"/>
    </location>
</feature>
<dbReference type="Proteomes" id="UP000831113">
    <property type="component" value="Chromosome"/>
</dbReference>
<feature type="transmembrane region" description="Helical" evidence="1">
    <location>
        <begin position="51"/>
        <end position="74"/>
    </location>
</feature>
<feature type="transmembrane region" description="Helical" evidence="1">
    <location>
        <begin position="21"/>
        <end position="39"/>
    </location>
</feature>
<reference evidence="2 3" key="1">
    <citation type="submission" date="2022-03" db="EMBL/GenBank/DDBJ databases">
        <title>Hymenobactersp. isolated from the air.</title>
        <authorList>
            <person name="Won M."/>
            <person name="Kwon S.-W."/>
        </authorList>
    </citation>
    <scope>NUCLEOTIDE SEQUENCE [LARGE SCALE GENOMIC DNA]</scope>
    <source>
        <strain evidence="2 3">KACC 21982</strain>
    </source>
</reference>
<dbReference type="RefSeq" id="WP_243796864.1">
    <property type="nucleotide sequence ID" value="NZ_CP094669.1"/>
</dbReference>
<keyword evidence="1" id="KW-1133">Transmembrane helix</keyword>
<protein>
    <submittedName>
        <fullName evidence="2">DUF420 domain-containing protein</fullName>
    </submittedName>
</protein>
<keyword evidence="3" id="KW-1185">Reference proteome</keyword>
<feature type="transmembrane region" description="Helical" evidence="1">
    <location>
        <begin position="158"/>
        <end position="180"/>
    </location>
</feature>
<keyword evidence="1" id="KW-0472">Membrane</keyword>
<dbReference type="PANTHER" id="PTHR37692:SF1">
    <property type="entry name" value="DUF420 DOMAIN-CONTAINING PROTEIN"/>
    <property type="match status" value="1"/>
</dbReference>
<dbReference type="Pfam" id="PF04238">
    <property type="entry name" value="DUF420"/>
    <property type="match status" value="1"/>
</dbReference>
<proteinExistence type="predicted"/>
<evidence type="ECO:0000256" key="1">
    <source>
        <dbReference type="SAM" id="Phobius"/>
    </source>
</evidence>
<organism evidence="2 3">
    <name type="scientific">Hymenobacter tibetensis</name>
    <dbReference type="NCBI Taxonomy" id="497967"/>
    <lineage>
        <taxon>Bacteria</taxon>
        <taxon>Pseudomonadati</taxon>
        <taxon>Bacteroidota</taxon>
        <taxon>Cytophagia</taxon>
        <taxon>Cytophagales</taxon>
        <taxon>Hymenobacteraceae</taxon>
        <taxon>Hymenobacter</taxon>
    </lineage>
</organism>
<evidence type="ECO:0000313" key="3">
    <source>
        <dbReference type="Proteomes" id="UP000831113"/>
    </source>
</evidence>
<accession>A0ABY4CXD3</accession>